<evidence type="ECO:0000313" key="9">
    <source>
        <dbReference type="Proteomes" id="UP000540685"/>
    </source>
</evidence>
<dbReference type="InterPro" id="IPR046531">
    <property type="entry name" value="DUF6596"/>
</dbReference>
<dbReference type="SUPFAM" id="SSF88946">
    <property type="entry name" value="Sigma2 domain of RNA polymerase sigma factors"/>
    <property type="match status" value="1"/>
</dbReference>
<comment type="similarity">
    <text evidence="1">Belongs to the sigma-70 factor family. ECF subfamily.</text>
</comment>
<feature type="domain" description="RNA polymerase sigma-70 region 2" evidence="5">
    <location>
        <begin position="44"/>
        <end position="109"/>
    </location>
</feature>
<evidence type="ECO:0000259" key="5">
    <source>
        <dbReference type="Pfam" id="PF04542"/>
    </source>
</evidence>
<dbReference type="InterPro" id="IPR014284">
    <property type="entry name" value="RNA_pol_sigma-70_dom"/>
</dbReference>
<comment type="caution">
    <text evidence="8">The sequence shown here is derived from an EMBL/GenBank/DDBJ whole genome shotgun (WGS) entry which is preliminary data.</text>
</comment>
<keyword evidence="3" id="KW-0731">Sigma factor</keyword>
<reference evidence="8 9" key="1">
    <citation type="submission" date="2020-08" db="EMBL/GenBank/DDBJ databases">
        <title>Sequencing the genomes of 1000 actinobacteria strains.</title>
        <authorList>
            <person name="Klenk H.-P."/>
        </authorList>
    </citation>
    <scope>NUCLEOTIDE SEQUENCE [LARGE SCALE GENOMIC DNA]</scope>
    <source>
        <strain evidence="8 9">DSM 46887</strain>
    </source>
</reference>
<dbReference type="AlphaFoldDB" id="A0A7W9MDT5"/>
<sequence>MHPLRGRLPRTPVVAPATAGTVPVGAAMTPGASSPSTAEIERVFREEYGRAVAVLVRRFGEIDTAEEAVQEAFAAALRRWPVEGAPPSPAGWIITTAVNRAVDRHRREASRDDRYAQAVLLNTRDEPAEEGPVRDDQLRLLFICCHPALAPAARVALTLRLLGGLTTAQIAHAFLVPEPTMAQRLVRAKNKIRDARIPYRLPREADLPERLRSVLAVVYLIFTEGHTASSGERLGREDLCTEAIRLARLLAELMPDEPEVLGLLALLLLTESRRAARTGPDGHLMPLADQDRTRWDHDLITEGRVLVRACLRRGRPGPYQVQAAINAVHSDAPNAAATDWRQILQLYDLLLAQNPNPVVALNRAVAVAEVEGPQAALLLVDALAAERAMDRYHLYHAIRADLLRRLGRGAEAARAYEAAAVRTQNATERAFLQHRHQELASDLKGCR</sequence>
<dbReference type="GO" id="GO:0016987">
    <property type="term" value="F:sigma factor activity"/>
    <property type="evidence" value="ECO:0007669"/>
    <property type="project" value="UniProtKB-KW"/>
</dbReference>
<dbReference type="Pfam" id="PF20239">
    <property type="entry name" value="DUF6596"/>
    <property type="match status" value="1"/>
</dbReference>
<name>A0A7W9MDT5_9ACTN</name>
<evidence type="ECO:0000256" key="2">
    <source>
        <dbReference type="ARBA" id="ARBA00023015"/>
    </source>
</evidence>
<evidence type="ECO:0000313" key="8">
    <source>
        <dbReference type="EMBL" id="MBB5817227.1"/>
    </source>
</evidence>
<dbReference type="PANTHER" id="PTHR47756">
    <property type="entry name" value="BLL6612 PROTEIN-RELATED"/>
    <property type="match status" value="1"/>
</dbReference>
<protein>
    <submittedName>
        <fullName evidence="8">RNA polymerase sigma-70 factor (ECF subfamily)</fullName>
    </submittedName>
</protein>
<gene>
    <name evidence="8" type="ORF">F4562_000289</name>
</gene>
<dbReference type="Proteomes" id="UP000540685">
    <property type="component" value="Unassembled WGS sequence"/>
</dbReference>
<organism evidence="8 9">
    <name type="scientific">Streptosporangium becharense</name>
    <dbReference type="NCBI Taxonomy" id="1816182"/>
    <lineage>
        <taxon>Bacteria</taxon>
        <taxon>Bacillati</taxon>
        <taxon>Actinomycetota</taxon>
        <taxon>Actinomycetes</taxon>
        <taxon>Streptosporangiales</taxon>
        <taxon>Streptosporangiaceae</taxon>
        <taxon>Streptosporangium</taxon>
    </lineage>
</organism>
<dbReference type="InterPro" id="IPR013324">
    <property type="entry name" value="RNA_pol_sigma_r3/r4-like"/>
</dbReference>
<dbReference type="Pfam" id="PF08281">
    <property type="entry name" value="Sigma70_r4_2"/>
    <property type="match status" value="1"/>
</dbReference>
<dbReference type="NCBIfam" id="TIGR02937">
    <property type="entry name" value="sigma70-ECF"/>
    <property type="match status" value="1"/>
</dbReference>
<keyword evidence="9" id="KW-1185">Reference proteome</keyword>
<accession>A0A7W9MDT5</accession>
<dbReference type="GO" id="GO:0003677">
    <property type="term" value="F:DNA binding"/>
    <property type="evidence" value="ECO:0007669"/>
    <property type="project" value="InterPro"/>
</dbReference>
<evidence type="ECO:0000256" key="1">
    <source>
        <dbReference type="ARBA" id="ARBA00010641"/>
    </source>
</evidence>
<feature type="domain" description="RNA polymerase sigma factor 70 region 4 type 2" evidence="6">
    <location>
        <begin position="141"/>
        <end position="192"/>
    </location>
</feature>
<evidence type="ECO:0000256" key="4">
    <source>
        <dbReference type="ARBA" id="ARBA00023163"/>
    </source>
</evidence>
<evidence type="ECO:0000259" key="6">
    <source>
        <dbReference type="Pfam" id="PF08281"/>
    </source>
</evidence>
<dbReference type="InterPro" id="IPR013325">
    <property type="entry name" value="RNA_pol_sigma_r2"/>
</dbReference>
<keyword evidence="4" id="KW-0804">Transcription</keyword>
<evidence type="ECO:0000256" key="3">
    <source>
        <dbReference type="ARBA" id="ARBA00023082"/>
    </source>
</evidence>
<dbReference type="GO" id="GO:0006352">
    <property type="term" value="P:DNA-templated transcription initiation"/>
    <property type="evidence" value="ECO:0007669"/>
    <property type="project" value="InterPro"/>
</dbReference>
<dbReference type="EMBL" id="JACHMP010000001">
    <property type="protein sequence ID" value="MBB5817227.1"/>
    <property type="molecule type" value="Genomic_DNA"/>
</dbReference>
<dbReference type="PANTHER" id="PTHR47756:SF2">
    <property type="entry name" value="BLL6612 PROTEIN"/>
    <property type="match status" value="1"/>
</dbReference>
<dbReference type="SUPFAM" id="SSF88659">
    <property type="entry name" value="Sigma3 and sigma4 domains of RNA polymerase sigma factors"/>
    <property type="match status" value="1"/>
</dbReference>
<feature type="domain" description="DUF6596" evidence="7">
    <location>
        <begin position="210"/>
        <end position="309"/>
    </location>
</feature>
<evidence type="ECO:0000259" key="7">
    <source>
        <dbReference type="Pfam" id="PF20239"/>
    </source>
</evidence>
<dbReference type="RefSeq" id="WP_311734214.1">
    <property type="nucleotide sequence ID" value="NZ_JACHMP010000001.1"/>
</dbReference>
<dbReference type="InterPro" id="IPR007627">
    <property type="entry name" value="RNA_pol_sigma70_r2"/>
</dbReference>
<dbReference type="InterPro" id="IPR036388">
    <property type="entry name" value="WH-like_DNA-bd_sf"/>
</dbReference>
<dbReference type="Gene3D" id="1.10.10.10">
    <property type="entry name" value="Winged helix-like DNA-binding domain superfamily/Winged helix DNA-binding domain"/>
    <property type="match status" value="1"/>
</dbReference>
<dbReference type="InterPro" id="IPR013249">
    <property type="entry name" value="RNA_pol_sigma70_r4_t2"/>
</dbReference>
<dbReference type="Gene3D" id="1.10.1740.10">
    <property type="match status" value="1"/>
</dbReference>
<proteinExistence type="inferred from homology"/>
<dbReference type="Pfam" id="PF04542">
    <property type="entry name" value="Sigma70_r2"/>
    <property type="match status" value="1"/>
</dbReference>
<keyword evidence="2" id="KW-0805">Transcription regulation</keyword>